<dbReference type="OrthoDB" id="5354816at2"/>
<keyword evidence="2" id="KW-1185">Reference proteome</keyword>
<dbReference type="SUPFAM" id="SSF111069">
    <property type="entry name" value="Hypothetical protein yfbM"/>
    <property type="match status" value="1"/>
</dbReference>
<dbReference type="EMBL" id="QQAZ01000009">
    <property type="protein sequence ID" value="RDI47143.1"/>
    <property type="molecule type" value="Genomic_DNA"/>
</dbReference>
<sequence>MGMVMSFSRVTPAELDRIGANPENVHEFLWELDRDGEPDGYIDKAWDGLRYLFECAHLEIDLFLDGESIGSDGTLSAWDAVLVHETADVLRNTPFEQLARHFDAEQMTAQEVYPSIWHDGDDALDYLRTNYLHLRRFFEFAAAGGSGAVMSFG</sequence>
<proteinExistence type="predicted"/>
<name>A0A370GZ99_9NOCA</name>
<gene>
    <name evidence="1" type="ORF">DFR68_109142</name>
</gene>
<dbReference type="Proteomes" id="UP000255355">
    <property type="component" value="Unassembled WGS sequence"/>
</dbReference>
<dbReference type="AlphaFoldDB" id="A0A370GZ99"/>
<organism evidence="1 2">
    <name type="scientific">Nocardia mexicana</name>
    <dbReference type="NCBI Taxonomy" id="279262"/>
    <lineage>
        <taxon>Bacteria</taxon>
        <taxon>Bacillati</taxon>
        <taxon>Actinomycetota</taxon>
        <taxon>Actinomycetes</taxon>
        <taxon>Mycobacteriales</taxon>
        <taxon>Nocardiaceae</taxon>
        <taxon>Nocardia</taxon>
    </lineage>
</organism>
<comment type="caution">
    <text evidence="1">The sequence shown here is derived from an EMBL/GenBank/DDBJ whole genome shotgun (WGS) entry which is preliminary data.</text>
</comment>
<protein>
    <submittedName>
        <fullName evidence="1">Uncharacterized protein DUF1877</fullName>
    </submittedName>
</protein>
<dbReference type="RefSeq" id="WP_068022341.1">
    <property type="nucleotide sequence ID" value="NZ_QQAZ01000009.1"/>
</dbReference>
<dbReference type="STRING" id="1210089.GCA_001613165_04287"/>
<dbReference type="Gene3D" id="3.40.1760.10">
    <property type="entry name" value="YfbM-like super family"/>
    <property type="match status" value="1"/>
</dbReference>
<dbReference type="InterPro" id="IPR015068">
    <property type="entry name" value="DUF1877"/>
</dbReference>
<reference evidence="1 2" key="1">
    <citation type="submission" date="2018-07" db="EMBL/GenBank/DDBJ databases">
        <title>Genomic Encyclopedia of Type Strains, Phase IV (KMG-IV): sequencing the most valuable type-strain genomes for metagenomic binning, comparative biology and taxonomic classification.</title>
        <authorList>
            <person name="Goeker M."/>
        </authorList>
    </citation>
    <scope>NUCLEOTIDE SEQUENCE [LARGE SCALE GENOMIC DNA]</scope>
    <source>
        <strain evidence="1 2">DSM 44952</strain>
    </source>
</reference>
<accession>A0A370GZ99</accession>
<dbReference type="InterPro" id="IPR035944">
    <property type="entry name" value="YfbM-like_sf"/>
</dbReference>
<evidence type="ECO:0000313" key="1">
    <source>
        <dbReference type="EMBL" id="RDI47143.1"/>
    </source>
</evidence>
<dbReference type="Pfam" id="PF08974">
    <property type="entry name" value="DUF1877"/>
    <property type="match status" value="1"/>
</dbReference>
<evidence type="ECO:0000313" key="2">
    <source>
        <dbReference type="Proteomes" id="UP000255355"/>
    </source>
</evidence>